<organism evidence="2 3">
    <name type="scientific">Spodoptera littoralis</name>
    <name type="common">Egyptian cotton leafworm</name>
    <dbReference type="NCBI Taxonomy" id="7109"/>
    <lineage>
        <taxon>Eukaryota</taxon>
        <taxon>Metazoa</taxon>
        <taxon>Ecdysozoa</taxon>
        <taxon>Arthropoda</taxon>
        <taxon>Hexapoda</taxon>
        <taxon>Insecta</taxon>
        <taxon>Pterygota</taxon>
        <taxon>Neoptera</taxon>
        <taxon>Endopterygota</taxon>
        <taxon>Lepidoptera</taxon>
        <taxon>Glossata</taxon>
        <taxon>Ditrysia</taxon>
        <taxon>Noctuoidea</taxon>
        <taxon>Noctuidae</taxon>
        <taxon>Amphipyrinae</taxon>
        <taxon>Spodoptera</taxon>
    </lineage>
</organism>
<proteinExistence type="predicted"/>
<keyword evidence="1" id="KW-0472">Membrane</keyword>
<keyword evidence="1" id="KW-1133">Transmembrane helix</keyword>
<dbReference type="Proteomes" id="UP001153321">
    <property type="component" value="Chromosome Z"/>
</dbReference>
<dbReference type="AlphaFoldDB" id="A0A9P0IHW4"/>
<evidence type="ECO:0000313" key="3">
    <source>
        <dbReference type="Proteomes" id="UP001153321"/>
    </source>
</evidence>
<keyword evidence="1" id="KW-0812">Transmembrane</keyword>
<feature type="transmembrane region" description="Helical" evidence="1">
    <location>
        <begin position="21"/>
        <end position="47"/>
    </location>
</feature>
<evidence type="ECO:0000313" key="2">
    <source>
        <dbReference type="EMBL" id="CAH1647867.1"/>
    </source>
</evidence>
<evidence type="ECO:0000256" key="1">
    <source>
        <dbReference type="SAM" id="Phobius"/>
    </source>
</evidence>
<gene>
    <name evidence="2" type="ORF">SPLIT_LOCUS13212</name>
</gene>
<reference evidence="2" key="1">
    <citation type="submission" date="2022-02" db="EMBL/GenBank/DDBJ databases">
        <authorList>
            <person name="King R."/>
        </authorList>
    </citation>
    <scope>NUCLEOTIDE SEQUENCE</scope>
</reference>
<sequence length="62" mass="7494">MSWRYRSDTTASKKIGVKQRLYFIRSFQVINNVFNYFFRIFYFFFFIKHCPTLGVFSCVVGA</sequence>
<keyword evidence="3" id="KW-1185">Reference proteome</keyword>
<accession>A0A9P0IHW4</accession>
<name>A0A9P0IHW4_SPOLI</name>
<dbReference type="EMBL" id="LR824562">
    <property type="protein sequence ID" value="CAH1647867.1"/>
    <property type="molecule type" value="Genomic_DNA"/>
</dbReference>
<protein>
    <submittedName>
        <fullName evidence="2">Uncharacterized protein</fullName>
    </submittedName>
</protein>